<name>A0A0X8X441_9SPHI</name>
<proteinExistence type="predicted"/>
<organism evidence="1 2">
    <name type="scientific">Mucilaginibacter gotjawali</name>
    <dbReference type="NCBI Taxonomy" id="1550579"/>
    <lineage>
        <taxon>Bacteria</taxon>
        <taxon>Pseudomonadati</taxon>
        <taxon>Bacteroidota</taxon>
        <taxon>Sphingobacteriia</taxon>
        <taxon>Sphingobacteriales</taxon>
        <taxon>Sphingobacteriaceae</taxon>
        <taxon>Mucilaginibacter</taxon>
    </lineage>
</organism>
<sequence>MQPAGAQKIVNKNLLLLHGTVIIWGFTGTLGKLISIPATGLVWYRVLIASVSLLLYFIAVKKDFRVSKITLLKFVANGALVGAHWILFFASIKLSTVAVTLVCLSSITLFTAIFEPVINKKKISRLEIMAGVLIITGIILIFKFETNYTKGIIAGLLSAVFASLFAIINSKLVKDHQAPVIAFYELSGAFLWITIYLFASSGFNQKMVPDTADIGYLFLLGTICTSLAYVAGVYVMRELSAFRVALITNLEPVYGILIAFFFFGDLNKMTAGFWAGAVIILSTILLYPVTQKQLNKRRQRRIAKA</sequence>
<dbReference type="PANTHER" id="PTHR22911:SF79">
    <property type="entry name" value="MOBA-LIKE NTP TRANSFERASE DOMAIN-CONTAINING PROTEIN"/>
    <property type="match status" value="1"/>
</dbReference>
<reference evidence="1 2" key="1">
    <citation type="submission" date="2015-12" db="EMBL/GenBank/DDBJ databases">
        <title>Genome sequence of Mucilaginibacter gotjawali.</title>
        <authorList>
            <person name="Lee J.S."/>
            <person name="Lee K.C."/>
            <person name="Kim K.K."/>
            <person name="Lee B.W."/>
        </authorList>
    </citation>
    <scope>NUCLEOTIDE SEQUENCE [LARGE SCALE GENOMIC DNA]</scope>
    <source>
        <strain evidence="1 2">SA3-7</strain>
    </source>
</reference>
<keyword evidence="2" id="KW-1185">Reference proteome</keyword>
<accession>A0A0X8X441</accession>
<gene>
    <name evidence="1" type="ORF">MgSA37_03442</name>
</gene>
<dbReference type="AlphaFoldDB" id="A0A0X8X441"/>
<dbReference type="OrthoDB" id="9150437at2"/>
<evidence type="ECO:0000313" key="1">
    <source>
        <dbReference type="EMBL" id="BAU55261.1"/>
    </source>
</evidence>
<dbReference type="Pfam" id="PF00892">
    <property type="entry name" value="EamA"/>
    <property type="match status" value="2"/>
</dbReference>
<dbReference type="PANTHER" id="PTHR22911">
    <property type="entry name" value="ACYL-MALONYL CONDENSING ENZYME-RELATED"/>
    <property type="match status" value="1"/>
</dbReference>
<dbReference type="RefSeq" id="WP_096353505.1">
    <property type="nucleotide sequence ID" value="NZ_AP017313.1"/>
</dbReference>
<dbReference type="SUPFAM" id="SSF103481">
    <property type="entry name" value="Multidrug resistance efflux transporter EmrE"/>
    <property type="match status" value="2"/>
</dbReference>
<dbReference type="KEGG" id="mgot:MgSA37_03442"/>
<protein>
    <submittedName>
        <fullName evidence="1">EamA-like transporter family protein</fullName>
    </submittedName>
</protein>
<dbReference type="Proteomes" id="UP000218263">
    <property type="component" value="Chromosome"/>
</dbReference>
<dbReference type="EMBL" id="AP017313">
    <property type="protein sequence ID" value="BAU55261.1"/>
    <property type="molecule type" value="Genomic_DNA"/>
</dbReference>
<dbReference type="InterPro" id="IPR000620">
    <property type="entry name" value="EamA_dom"/>
</dbReference>
<evidence type="ECO:0000313" key="2">
    <source>
        <dbReference type="Proteomes" id="UP000218263"/>
    </source>
</evidence>
<dbReference type="GO" id="GO:0016020">
    <property type="term" value="C:membrane"/>
    <property type="evidence" value="ECO:0007669"/>
    <property type="project" value="InterPro"/>
</dbReference>
<dbReference type="InterPro" id="IPR037185">
    <property type="entry name" value="EmrE-like"/>
</dbReference>